<dbReference type="GO" id="GO:0046872">
    <property type="term" value="F:metal ion binding"/>
    <property type="evidence" value="ECO:0007669"/>
    <property type="project" value="UniProtKB-KW"/>
</dbReference>
<dbReference type="GO" id="GO:0004783">
    <property type="term" value="F:sulfite reductase (NADPH) activity"/>
    <property type="evidence" value="ECO:0007669"/>
    <property type="project" value="UniProtKB-EC"/>
</dbReference>
<dbReference type="GO" id="GO:0019344">
    <property type="term" value="P:cysteine biosynthetic process"/>
    <property type="evidence" value="ECO:0007669"/>
    <property type="project" value="UniProtKB-KW"/>
</dbReference>
<comment type="similarity">
    <text evidence="5">Belongs to the prokaryotic molybdopterin-containing oxidoreductase family. NasA/NapA/NarB subfamily.</text>
</comment>
<keyword evidence="28" id="KW-1185">Reference proteome</keyword>
<evidence type="ECO:0000256" key="7">
    <source>
        <dbReference type="ARBA" id="ARBA00022505"/>
    </source>
</evidence>
<dbReference type="PANTHER" id="PTHR43105:SF9">
    <property type="entry name" value="NADPH-FE(3+) OXIDOREDUCTASE SUBUNIT ALPHA"/>
    <property type="match status" value="1"/>
</dbReference>
<dbReference type="InterPro" id="IPR001709">
    <property type="entry name" value="Flavoprot_Pyr_Nucl_cyt_Rdtase"/>
</dbReference>
<evidence type="ECO:0000256" key="12">
    <source>
        <dbReference type="ARBA" id="ARBA00022764"/>
    </source>
</evidence>
<keyword evidence="17" id="KW-0408">Iron</keyword>
<evidence type="ECO:0000256" key="16">
    <source>
        <dbReference type="ARBA" id="ARBA00023002"/>
    </source>
</evidence>
<evidence type="ECO:0000256" key="19">
    <source>
        <dbReference type="ARBA" id="ARBA00023063"/>
    </source>
</evidence>
<gene>
    <name evidence="27" type="primary">napA</name>
    <name evidence="27" type="ORF">LMG24238_04440</name>
</gene>
<sequence length="1400" mass="151418">MSSSSVKTVCPYCGVGCGMVLHVEDGQVVKISGDKEHPANFGRLCTKGQSAHVALRKSGRLEGAFVRHARDQDPTPLPMAQAISTTAARLRGLLDEHGPDALSFYVSGQMSIEAQYLVNKLAKGFVGTNNIESNSRLCMASAGSGYKLSLGADGPPGSYEDIDHADLFFVIGANMADCHPILFLRMMDRVKAGAKLIVVDPRRNTTADKADLFLQIKPGTDLALLNGLLHLLHENGHTDAAFIADFTEGWDGMPDFLADYTPEKVAAITGLSVENIRRAAQMIGAAPEWISCWTMGLNQSTHGTWHTNAICNLHLATGRICRRGSGPFSLTGQPNAMGGREMGYMGPGLPGQRSVLVEEDRTFIEDLWGIPKGVLKTEVGNGTIDLFTRMAAGEIKACWIICTNPVASVANRQTAIAGLRAAELVISQDAFLDTETNRYADVLLPGALWAEAEGVMINSERNLTLMQKGIEPPGAALPDWQIIARIACEMGFADAFTYASAEEVFAEITRASNPKTGYDLRGASHRRLKETPLQWPLAADYAADRNPVRYVNDGVSQTLKKLPDGSLPRLVFPTASGKAVFFARAFAAPAELPDREFPIVLNTGRLQHQWHTMTKTGKVAMLNKLNPGPFVEIHPEDAATLGIKAKDPVEIRSRRGRAVLPAVVTERVQAGNCFAPMHWNEVFGDDLCINAVTSDAIDPISQQPELKFCAVALSPVSLDAIEPVSNAGDETLIDTPAAAVDPATASAISANTEELEMPRINALTSLLQLPQTSAPSFTETERAYLAGFVSGLRSAEGQGIDSVPVLPTGAPFDPASRLYVDGLLAGLYSRSGTSAAVPAGVLATTHSEAANGSGVRILRVRPKVTLLWASQTGNTESLTERYATRLMESGFEIRTSCMADYPASALAKAQYVLLMSSTFGDGDAPDNAQGFWSQLAGDAALRLEGLRYAVLALGDRNYDQFCGHGRRLDERLAAQGALRLMDRVDCDSEYQENADAWLESIIVRIKEEDAALHAVPPGGMINAVVRGAVPSRTRPAASRLVRNLQLNKQGAAKDTRYFSLSTGDSGLEYEAGDALGVWPSNCPELVDELIGLSGLSADAAVNVSGVGDMRLADALGKHYEIARPSTDALVFIAARSSNGALRDLLTPARKADLKHWLWGQQLADVLHEFPVNLTAAELTGMLKRLQPRLYSIASSPKAHPGEVHLTVAAVRYSNGRRHRKGVSSTFLADRAGDVNVPVFVQKSAHFRPPHVSDTPIIMVGPGTGVAPFRGFLHERRARGDKGRNWLFFGEQHAATDFYYRDELEAMRDSGLLTRLDVAFSRDQTEKVYVQDRMREQGAYLWAWLEEGAHFYVCGDASRMARDVDATLKQVVAQHGGMSAEKAADYVSGLAQEKRYVRDVY</sequence>
<dbReference type="InterPro" id="IPR017927">
    <property type="entry name" value="FAD-bd_FR_type"/>
</dbReference>
<dbReference type="SMART" id="SM00926">
    <property type="entry name" value="Molybdop_Fe4S4"/>
    <property type="match status" value="1"/>
</dbReference>
<protein>
    <submittedName>
        <fullName evidence="27">Periplasmic nitrate reductase</fullName>
        <ecNumber evidence="27">1.9.6.1</ecNumber>
    </submittedName>
</protein>
<dbReference type="GO" id="GO:0043546">
    <property type="term" value="F:molybdopterin cofactor binding"/>
    <property type="evidence" value="ECO:0007669"/>
    <property type="project" value="InterPro"/>
</dbReference>
<dbReference type="Proteomes" id="UP000494255">
    <property type="component" value="Unassembled WGS sequence"/>
</dbReference>
<keyword evidence="19" id="KW-0534">Nitrate assimilation</keyword>
<comment type="cofactor">
    <cofactor evidence="1">
        <name>FMN</name>
        <dbReference type="ChEBI" id="CHEBI:58210"/>
    </cofactor>
</comment>
<dbReference type="EC" id="1.9.6.1" evidence="27"/>
<dbReference type="SUPFAM" id="SSF52218">
    <property type="entry name" value="Flavoproteins"/>
    <property type="match status" value="1"/>
</dbReference>
<keyword evidence="15" id="KW-0813">Transport</keyword>
<dbReference type="InterPro" id="IPR006963">
    <property type="entry name" value="Mopterin_OxRdtase_4Fe-4S_dom"/>
</dbReference>
<keyword evidence="14" id="KW-0521">NADP</keyword>
<dbReference type="InterPro" id="IPR001433">
    <property type="entry name" value="OxRdtase_FAD/NAD-bd"/>
</dbReference>
<dbReference type="Gene3D" id="2.40.30.10">
    <property type="entry name" value="Translation factors"/>
    <property type="match status" value="1"/>
</dbReference>
<dbReference type="GO" id="GO:0050140">
    <property type="term" value="F:nitrate reductase (cytochrome) activity"/>
    <property type="evidence" value="ECO:0007669"/>
    <property type="project" value="UniProtKB-EC"/>
</dbReference>
<dbReference type="Gene3D" id="2.40.40.20">
    <property type="match status" value="1"/>
</dbReference>
<comment type="catalytic activity">
    <reaction evidence="22">
        <text>hydrogen sulfide + 3 NADP(+) + 3 H2O = sulfite + 3 NADPH + 4 H(+)</text>
        <dbReference type="Rhea" id="RHEA:13801"/>
        <dbReference type="ChEBI" id="CHEBI:15377"/>
        <dbReference type="ChEBI" id="CHEBI:15378"/>
        <dbReference type="ChEBI" id="CHEBI:17359"/>
        <dbReference type="ChEBI" id="CHEBI:29919"/>
        <dbReference type="ChEBI" id="CHEBI:57783"/>
        <dbReference type="ChEBI" id="CHEBI:58349"/>
        <dbReference type="EC" id="1.8.1.2"/>
    </reaction>
</comment>
<keyword evidence="16 27" id="KW-0560">Oxidoreductase</keyword>
<proteinExistence type="inferred from homology"/>
<dbReference type="SUPFAM" id="SSF63380">
    <property type="entry name" value="Riboflavin synthase domain-like"/>
    <property type="match status" value="1"/>
</dbReference>
<evidence type="ECO:0000256" key="18">
    <source>
        <dbReference type="ARBA" id="ARBA00023014"/>
    </source>
</evidence>
<keyword evidence="11" id="KW-0732">Signal</keyword>
<dbReference type="GeneID" id="97043052"/>
<dbReference type="GO" id="GO:0042128">
    <property type="term" value="P:nitrate assimilation"/>
    <property type="evidence" value="ECO:0007669"/>
    <property type="project" value="UniProtKB-KW"/>
</dbReference>
<dbReference type="Pfam" id="PF01568">
    <property type="entry name" value="Molydop_binding"/>
    <property type="match status" value="1"/>
</dbReference>
<evidence type="ECO:0000256" key="23">
    <source>
        <dbReference type="ARBA" id="ARBA00055000"/>
    </source>
</evidence>
<dbReference type="SUPFAM" id="SSF53706">
    <property type="entry name" value="Formate dehydrogenase/DMSO reductase, domains 1-3"/>
    <property type="match status" value="1"/>
</dbReference>
<evidence type="ECO:0000256" key="22">
    <source>
        <dbReference type="ARBA" id="ARBA00052219"/>
    </source>
</evidence>
<dbReference type="InterPro" id="IPR050123">
    <property type="entry name" value="Prok_molybdopt-oxidoreductase"/>
</dbReference>
<dbReference type="PRINTS" id="PR00369">
    <property type="entry name" value="FLAVODOXIN"/>
</dbReference>
<dbReference type="InterPro" id="IPR006656">
    <property type="entry name" value="Mopterin_OxRdtase"/>
</dbReference>
<dbReference type="InterPro" id="IPR001094">
    <property type="entry name" value="Flavdoxin-like"/>
</dbReference>
<dbReference type="CDD" id="cd02791">
    <property type="entry name" value="MopB_CT_Nitrate-R-NapA-like"/>
    <property type="match status" value="1"/>
</dbReference>
<dbReference type="InterPro" id="IPR041957">
    <property type="entry name" value="CT_Nitrate-R-NapA-like"/>
</dbReference>
<dbReference type="InterPro" id="IPR029039">
    <property type="entry name" value="Flavoprotein-like_sf"/>
</dbReference>
<dbReference type="Gene3D" id="3.40.50.740">
    <property type="match status" value="1"/>
</dbReference>
<dbReference type="Pfam" id="PF00175">
    <property type="entry name" value="NAD_binding_1"/>
    <property type="match status" value="1"/>
</dbReference>
<dbReference type="InterPro" id="IPR006657">
    <property type="entry name" value="MoPterin_dinucl-bd_dom"/>
</dbReference>
<comment type="cofactor">
    <cofactor evidence="2">
        <name>Mo-bis(molybdopterin guanine dinucleotide)</name>
        <dbReference type="ChEBI" id="CHEBI:60539"/>
    </cofactor>
</comment>
<dbReference type="CDD" id="cd02754">
    <property type="entry name" value="MopB_Nitrate-R-NapA-like"/>
    <property type="match status" value="1"/>
</dbReference>
<dbReference type="PROSITE" id="PS51384">
    <property type="entry name" value="FAD_FR"/>
    <property type="match status" value="1"/>
</dbReference>
<dbReference type="Gene3D" id="3.40.228.10">
    <property type="entry name" value="Dimethylsulfoxide Reductase, domain 2"/>
    <property type="match status" value="1"/>
</dbReference>
<comment type="cofactor">
    <cofactor evidence="3">
        <name>[4Fe-4S] cluster</name>
        <dbReference type="ChEBI" id="CHEBI:49883"/>
    </cofactor>
</comment>
<keyword evidence="10" id="KW-0479">Metal-binding</keyword>
<feature type="domain" description="4Fe-4S Mo/W bis-MGD-type" evidence="26">
    <location>
        <begin position="3"/>
        <end position="59"/>
    </location>
</feature>
<dbReference type="InterPro" id="IPR008254">
    <property type="entry name" value="Flavodoxin/NO_synth"/>
</dbReference>
<evidence type="ECO:0000259" key="25">
    <source>
        <dbReference type="PROSITE" id="PS51384"/>
    </source>
</evidence>
<dbReference type="Gene3D" id="3.40.50.80">
    <property type="entry name" value="Nucleotide-binding domain of ferredoxin-NADP reductase (FNR) module"/>
    <property type="match status" value="1"/>
</dbReference>
<keyword evidence="15" id="KW-0249">Electron transport</keyword>
<evidence type="ECO:0000256" key="13">
    <source>
        <dbReference type="ARBA" id="ARBA00022827"/>
    </source>
</evidence>
<evidence type="ECO:0000259" key="26">
    <source>
        <dbReference type="PROSITE" id="PS51669"/>
    </source>
</evidence>
<dbReference type="Gene3D" id="1.20.990.10">
    <property type="entry name" value="NADPH-cytochrome p450 Reductase, Chain A, domain 3"/>
    <property type="match status" value="1"/>
</dbReference>
<evidence type="ECO:0000256" key="20">
    <source>
        <dbReference type="ARBA" id="ARBA00023192"/>
    </source>
</evidence>
<keyword evidence="8" id="KW-0285">Flavoprotein</keyword>
<evidence type="ECO:0000256" key="8">
    <source>
        <dbReference type="ARBA" id="ARBA00022630"/>
    </source>
</evidence>
<dbReference type="FunFam" id="3.40.50.80:FF:000001">
    <property type="entry name" value="NADPH--cytochrome P450 reductase 1"/>
    <property type="match status" value="1"/>
</dbReference>
<dbReference type="InterPro" id="IPR003097">
    <property type="entry name" value="CysJ-like_FAD-binding"/>
</dbReference>
<evidence type="ECO:0000256" key="5">
    <source>
        <dbReference type="ARBA" id="ARBA00008747"/>
    </source>
</evidence>
<keyword evidence="20" id="KW-0028">Amino-acid biosynthesis</keyword>
<dbReference type="Pfam" id="PF04879">
    <property type="entry name" value="Molybdop_Fe4S4"/>
    <property type="match status" value="1"/>
</dbReference>
<dbReference type="SUPFAM" id="SSF50692">
    <property type="entry name" value="ADC-like"/>
    <property type="match status" value="1"/>
</dbReference>
<evidence type="ECO:0000313" key="27">
    <source>
        <dbReference type="EMBL" id="CAB3714956.1"/>
    </source>
</evidence>
<evidence type="ECO:0000256" key="1">
    <source>
        <dbReference type="ARBA" id="ARBA00001917"/>
    </source>
</evidence>
<evidence type="ECO:0000256" key="21">
    <source>
        <dbReference type="ARBA" id="ARBA00052176"/>
    </source>
</evidence>
<keyword evidence="18" id="KW-0411">Iron-sulfur</keyword>
<dbReference type="RefSeq" id="WP_175052350.1">
    <property type="nucleotide sequence ID" value="NZ_CADIKC010000006.1"/>
</dbReference>
<dbReference type="InterPro" id="IPR017938">
    <property type="entry name" value="Riboflavin_synthase-like_b-brl"/>
</dbReference>
<evidence type="ECO:0000256" key="11">
    <source>
        <dbReference type="ARBA" id="ARBA00022729"/>
    </source>
</evidence>
<dbReference type="InterPro" id="IPR023173">
    <property type="entry name" value="NADPH_Cyt_P450_Rdtase_alpha"/>
</dbReference>
<keyword evidence="6" id="KW-0004">4Fe-4S</keyword>
<dbReference type="GO" id="GO:0010181">
    <property type="term" value="F:FMN binding"/>
    <property type="evidence" value="ECO:0007669"/>
    <property type="project" value="InterPro"/>
</dbReference>
<dbReference type="PROSITE" id="PS50902">
    <property type="entry name" value="FLAVODOXIN_LIKE"/>
    <property type="match status" value="1"/>
</dbReference>
<dbReference type="EMBL" id="CADIKC010000006">
    <property type="protein sequence ID" value="CAB3714956.1"/>
    <property type="molecule type" value="Genomic_DNA"/>
</dbReference>
<dbReference type="FunFam" id="2.40.40.20:FF:000005">
    <property type="entry name" value="Periplasmic nitrate reductase"/>
    <property type="match status" value="1"/>
</dbReference>
<reference evidence="27 28" key="1">
    <citation type="submission" date="2020-04" db="EMBL/GenBank/DDBJ databases">
        <authorList>
            <person name="De Canck E."/>
        </authorList>
    </citation>
    <scope>NUCLEOTIDE SEQUENCE [LARGE SCALE GENOMIC DNA]</scope>
    <source>
        <strain evidence="27 28">LMG 24238</strain>
    </source>
</reference>
<dbReference type="InterPro" id="IPR009010">
    <property type="entry name" value="Asp_de-COase-like_dom_sf"/>
</dbReference>
<keyword evidence="13" id="KW-0274">FAD</keyword>
<dbReference type="PROSITE" id="PS51669">
    <property type="entry name" value="4FE4S_MOW_BIS_MGD"/>
    <property type="match status" value="1"/>
</dbReference>
<dbReference type="GO" id="GO:1990204">
    <property type="term" value="C:oxidoreductase complex"/>
    <property type="evidence" value="ECO:0007669"/>
    <property type="project" value="UniProtKB-ARBA"/>
</dbReference>
<keyword evidence="12" id="KW-0574">Periplasm</keyword>
<evidence type="ECO:0000256" key="17">
    <source>
        <dbReference type="ARBA" id="ARBA00023004"/>
    </source>
</evidence>
<comment type="catalytic activity">
    <reaction evidence="21">
        <text>2 Fe(II)-[cytochrome] + nitrate + 2 H(+) = 2 Fe(III)-[cytochrome] + nitrite + H2O</text>
        <dbReference type="Rhea" id="RHEA:12909"/>
        <dbReference type="Rhea" id="RHEA-COMP:11777"/>
        <dbReference type="Rhea" id="RHEA-COMP:11778"/>
        <dbReference type="ChEBI" id="CHEBI:15377"/>
        <dbReference type="ChEBI" id="CHEBI:15378"/>
        <dbReference type="ChEBI" id="CHEBI:16301"/>
        <dbReference type="ChEBI" id="CHEBI:17632"/>
        <dbReference type="ChEBI" id="CHEBI:29033"/>
        <dbReference type="ChEBI" id="CHEBI:29034"/>
        <dbReference type="EC" id="1.9.6.1"/>
    </reaction>
</comment>
<comment type="cofactor">
    <cofactor evidence="4">
        <name>FAD</name>
        <dbReference type="ChEBI" id="CHEBI:57692"/>
    </cofactor>
</comment>
<evidence type="ECO:0000256" key="3">
    <source>
        <dbReference type="ARBA" id="ARBA00001966"/>
    </source>
</evidence>
<dbReference type="PROSITE" id="PS00551">
    <property type="entry name" value="MOLYBDOPTERIN_PROK_1"/>
    <property type="match status" value="1"/>
</dbReference>
<organism evidence="27 28">
    <name type="scientific">Paraburkholderia sediminicola</name>
    <dbReference type="NCBI Taxonomy" id="458836"/>
    <lineage>
        <taxon>Bacteria</taxon>
        <taxon>Pseudomonadati</taxon>
        <taxon>Pseudomonadota</taxon>
        <taxon>Betaproteobacteria</taxon>
        <taxon>Burkholderiales</taxon>
        <taxon>Burkholderiaceae</taxon>
        <taxon>Paraburkholderia</taxon>
    </lineage>
</organism>
<dbReference type="SUPFAM" id="SSF52343">
    <property type="entry name" value="Ferredoxin reductase-like, C-terminal NADP-linked domain"/>
    <property type="match status" value="1"/>
</dbReference>
<comment type="function">
    <text evidence="23">Catalytic subunit of the periplasmic nitrate reductase complex NapAB. Receives electrons from NapB and catalyzes the reduction of nitrate to nitrite.</text>
</comment>
<dbReference type="Pfam" id="PF00384">
    <property type="entry name" value="Molybdopterin"/>
    <property type="match status" value="1"/>
</dbReference>
<name>A0A6J5BSP6_9BURK</name>
<evidence type="ECO:0000259" key="24">
    <source>
        <dbReference type="PROSITE" id="PS50902"/>
    </source>
</evidence>
<dbReference type="InterPro" id="IPR039261">
    <property type="entry name" value="FNR_nucleotide-bd"/>
</dbReference>
<evidence type="ECO:0000256" key="10">
    <source>
        <dbReference type="ARBA" id="ARBA00022723"/>
    </source>
</evidence>
<dbReference type="Pfam" id="PF00667">
    <property type="entry name" value="FAD_binding_1"/>
    <property type="match status" value="1"/>
</dbReference>
<evidence type="ECO:0000256" key="4">
    <source>
        <dbReference type="ARBA" id="ARBA00001974"/>
    </source>
</evidence>
<keyword evidence="7" id="KW-0500">Molybdenum</keyword>
<evidence type="ECO:0000313" key="28">
    <source>
        <dbReference type="Proteomes" id="UP000494255"/>
    </source>
</evidence>
<dbReference type="PRINTS" id="PR00371">
    <property type="entry name" value="FPNCR"/>
</dbReference>
<evidence type="ECO:0000256" key="2">
    <source>
        <dbReference type="ARBA" id="ARBA00001942"/>
    </source>
</evidence>
<feature type="domain" description="FAD-binding FR-type" evidence="25">
    <location>
        <begin position="1033"/>
        <end position="1249"/>
    </location>
</feature>
<keyword evidence="9" id="KW-0288">FMN</keyword>
<dbReference type="InterPro" id="IPR027467">
    <property type="entry name" value="MopterinOxRdtase_cofactor_BS"/>
</dbReference>
<accession>A0A6J5BSP6</accession>
<dbReference type="PANTHER" id="PTHR43105">
    <property type="entry name" value="RESPIRATORY NITRATE REDUCTASE"/>
    <property type="match status" value="1"/>
</dbReference>
<dbReference type="Gene3D" id="2.20.25.90">
    <property type="entry name" value="ADC-like domains"/>
    <property type="match status" value="1"/>
</dbReference>
<evidence type="ECO:0000256" key="6">
    <source>
        <dbReference type="ARBA" id="ARBA00022485"/>
    </source>
</evidence>
<dbReference type="GO" id="GO:0051539">
    <property type="term" value="F:4 iron, 4 sulfur cluster binding"/>
    <property type="evidence" value="ECO:0007669"/>
    <property type="project" value="UniProtKB-KW"/>
</dbReference>
<dbReference type="GO" id="GO:0016020">
    <property type="term" value="C:membrane"/>
    <property type="evidence" value="ECO:0007669"/>
    <property type="project" value="TreeGrafter"/>
</dbReference>
<dbReference type="GO" id="GO:0045333">
    <property type="term" value="P:cellular respiration"/>
    <property type="evidence" value="ECO:0007669"/>
    <property type="project" value="UniProtKB-ARBA"/>
</dbReference>
<dbReference type="CDD" id="cd06199">
    <property type="entry name" value="SiR"/>
    <property type="match status" value="1"/>
</dbReference>
<evidence type="ECO:0000256" key="14">
    <source>
        <dbReference type="ARBA" id="ARBA00022857"/>
    </source>
</evidence>
<feature type="domain" description="Flavodoxin-like" evidence="24">
    <location>
        <begin position="864"/>
        <end position="1002"/>
    </location>
</feature>
<keyword evidence="20" id="KW-0198">Cysteine biosynthesis</keyword>
<dbReference type="Gene3D" id="3.40.50.360">
    <property type="match status" value="1"/>
</dbReference>
<evidence type="ECO:0000256" key="9">
    <source>
        <dbReference type="ARBA" id="ARBA00022643"/>
    </source>
</evidence>
<dbReference type="Pfam" id="PF00258">
    <property type="entry name" value="Flavodoxin_1"/>
    <property type="match status" value="1"/>
</dbReference>
<evidence type="ECO:0000256" key="15">
    <source>
        <dbReference type="ARBA" id="ARBA00022982"/>
    </source>
</evidence>